<accession>A0A315ZDR5</accession>
<gene>
    <name evidence="2" type="ORF">BC781_10127</name>
</gene>
<sequence>MSYSSLVKGSSKIFCFTLLFTKLLLNESLLKEARLLSVSIFRTMKFLKLLCLFLCTFSALAQTKQHSFLDDSASVEVWLNEKKVPALGIGTIKDGEINEITVYGEIKEGVKAPKNTLFNVASLAKPIVSMLTLKLVEMGEWDLDEPLKKYWVDPDVGEHPYTNILSTRHVLSHRTGFRNWRWEYEDKKLAFDFEPGTKHNYSGEGFEYLQKALENKFQKGLDELAKEYIFKPLEMNDTFFNWNTGIDESRFAVWHNSDGENTYPTHKNIRTSAADDLVTTVEDYTKFGIYVLSKIHSDNPLYQEMVKPLYPDEKFKMGLGWEILPDLKQGQKAVLHGGGDVGVRTLIMLLPDTKEGLIIFSNGDNGSQLNKVLIERHLSLGIEIMASEQ</sequence>
<dbReference type="Proteomes" id="UP000245535">
    <property type="component" value="Unassembled WGS sequence"/>
</dbReference>
<dbReference type="PANTHER" id="PTHR46825:SF9">
    <property type="entry name" value="BETA-LACTAMASE-RELATED DOMAIN-CONTAINING PROTEIN"/>
    <property type="match status" value="1"/>
</dbReference>
<evidence type="ECO:0000259" key="1">
    <source>
        <dbReference type="Pfam" id="PF00144"/>
    </source>
</evidence>
<organism evidence="2 3">
    <name type="scientific">Sediminitomix flava</name>
    <dbReference type="NCBI Taxonomy" id="379075"/>
    <lineage>
        <taxon>Bacteria</taxon>
        <taxon>Pseudomonadati</taxon>
        <taxon>Bacteroidota</taxon>
        <taxon>Cytophagia</taxon>
        <taxon>Cytophagales</taxon>
        <taxon>Flammeovirgaceae</taxon>
        <taxon>Sediminitomix</taxon>
    </lineage>
</organism>
<dbReference type="InterPro" id="IPR050491">
    <property type="entry name" value="AmpC-like"/>
</dbReference>
<evidence type="ECO:0000313" key="3">
    <source>
        <dbReference type="Proteomes" id="UP000245535"/>
    </source>
</evidence>
<reference evidence="2 3" key="1">
    <citation type="submission" date="2018-03" db="EMBL/GenBank/DDBJ databases">
        <title>Genomic Encyclopedia of Archaeal and Bacterial Type Strains, Phase II (KMG-II): from individual species to whole genera.</title>
        <authorList>
            <person name="Goeker M."/>
        </authorList>
    </citation>
    <scope>NUCLEOTIDE SEQUENCE [LARGE SCALE GENOMIC DNA]</scope>
    <source>
        <strain evidence="2 3">DSM 28229</strain>
    </source>
</reference>
<dbReference type="EMBL" id="QGDO01000001">
    <property type="protein sequence ID" value="PWJ43681.1"/>
    <property type="molecule type" value="Genomic_DNA"/>
</dbReference>
<dbReference type="AlphaFoldDB" id="A0A315ZDR5"/>
<name>A0A315ZDR5_SEDFL</name>
<comment type="caution">
    <text evidence="2">The sequence shown here is derived from an EMBL/GenBank/DDBJ whole genome shotgun (WGS) entry which is preliminary data.</text>
</comment>
<dbReference type="InterPro" id="IPR001466">
    <property type="entry name" value="Beta-lactam-related"/>
</dbReference>
<dbReference type="InterPro" id="IPR012338">
    <property type="entry name" value="Beta-lactam/transpept-like"/>
</dbReference>
<dbReference type="Gene3D" id="3.40.710.10">
    <property type="entry name" value="DD-peptidase/beta-lactamase superfamily"/>
    <property type="match status" value="1"/>
</dbReference>
<protein>
    <submittedName>
        <fullName evidence="2">CubicO group peptidase (Beta-lactamase class C family)</fullName>
    </submittedName>
</protein>
<dbReference type="Pfam" id="PF00144">
    <property type="entry name" value="Beta-lactamase"/>
    <property type="match status" value="1"/>
</dbReference>
<keyword evidence="3" id="KW-1185">Reference proteome</keyword>
<proteinExistence type="predicted"/>
<feature type="domain" description="Beta-lactamase-related" evidence="1">
    <location>
        <begin position="81"/>
        <end position="371"/>
    </location>
</feature>
<evidence type="ECO:0000313" key="2">
    <source>
        <dbReference type="EMBL" id="PWJ43681.1"/>
    </source>
</evidence>
<dbReference type="PANTHER" id="PTHR46825">
    <property type="entry name" value="D-ALANYL-D-ALANINE-CARBOXYPEPTIDASE/ENDOPEPTIDASE AMPH"/>
    <property type="match status" value="1"/>
</dbReference>
<dbReference type="SUPFAM" id="SSF56601">
    <property type="entry name" value="beta-lactamase/transpeptidase-like"/>
    <property type="match status" value="1"/>
</dbReference>